<keyword evidence="1" id="KW-0560">Oxidoreductase</keyword>
<comment type="caution">
    <text evidence="3">The sequence shown here is derived from an EMBL/GenBank/DDBJ whole genome shotgun (WGS) entry which is preliminary data.</text>
</comment>
<dbReference type="InterPro" id="IPR051267">
    <property type="entry name" value="STEAP_metalloreductase"/>
</dbReference>
<dbReference type="InterPro" id="IPR028939">
    <property type="entry name" value="P5C_Rdtase_cat_N"/>
</dbReference>
<dbReference type="SUPFAM" id="SSF51735">
    <property type="entry name" value="NAD(P)-binding Rossmann-fold domains"/>
    <property type="match status" value="1"/>
</dbReference>
<dbReference type="Pfam" id="PF03807">
    <property type="entry name" value="F420_oxidored"/>
    <property type="match status" value="1"/>
</dbReference>
<protein>
    <submittedName>
        <fullName evidence="3">NAD(P)-binding domain-containing protein</fullName>
    </submittedName>
</protein>
<feature type="domain" description="Pyrroline-5-carboxylate reductase catalytic N-terminal" evidence="2">
    <location>
        <begin position="3"/>
        <end position="95"/>
    </location>
</feature>
<dbReference type="GO" id="GO:0016491">
    <property type="term" value="F:oxidoreductase activity"/>
    <property type="evidence" value="ECO:0007669"/>
    <property type="project" value="UniProtKB-KW"/>
</dbReference>
<sequence length="213" mass="23292">MKKIGIVGSGIVAKTLGKGFIKYGYEVMLGTSDPSKLQDWKNITGPNAQIGSFSETAQFGDIIVLAVKGSKSKNALELMGHDHLKGKTIIDATNPIADAPPTNGVLKFYTNLDQSLMEELQLEVPAANFVKAFNSVGSAFMVDPHFESKPTMFICGNNEDAKKEVSYILDQFGWEAADFGKVESARAIEPLCMLWCIPGMLQNQWSHAFKLLK</sequence>
<accession>A0A9D7XFJ4</accession>
<name>A0A9D7XFJ4_9BACT</name>
<gene>
    <name evidence="3" type="ORF">IPO85_14715</name>
</gene>
<dbReference type="Proteomes" id="UP000808349">
    <property type="component" value="Unassembled WGS sequence"/>
</dbReference>
<evidence type="ECO:0000313" key="3">
    <source>
        <dbReference type="EMBL" id="MBK9718736.1"/>
    </source>
</evidence>
<evidence type="ECO:0000256" key="1">
    <source>
        <dbReference type="ARBA" id="ARBA00023002"/>
    </source>
</evidence>
<dbReference type="EMBL" id="JADKFW010000012">
    <property type="protein sequence ID" value="MBK9718736.1"/>
    <property type="molecule type" value="Genomic_DNA"/>
</dbReference>
<proteinExistence type="predicted"/>
<evidence type="ECO:0000313" key="4">
    <source>
        <dbReference type="Proteomes" id="UP000808349"/>
    </source>
</evidence>
<reference evidence="3 4" key="1">
    <citation type="submission" date="2020-10" db="EMBL/GenBank/DDBJ databases">
        <title>Connecting structure to function with the recovery of over 1000 high-quality activated sludge metagenome-assembled genomes encoding full-length rRNA genes using long-read sequencing.</title>
        <authorList>
            <person name="Singleton C.M."/>
            <person name="Petriglieri F."/>
            <person name="Kristensen J.M."/>
            <person name="Kirkegaard R.H."/>
            <person name="Michaelsen T.Y."/>
            <person name="Andersen M.H."/>
            <person name="Karst S.M."/>
            <person name="Dueholm M.S."/>
            <person name="Nielsen P.H."/>
            <person name="Albertsen M."/>
        </authorList>
    </citation>
    <scope>NUCLEOTIDE SEQUENCE [LARGE SCALE GENOMIC DNA]</scope>
    <source>
        <strain evidence="3">Ribe_18-Q3-R11-54_BAT3C.373</strain>
    </source>
</reference>
<dbReference type="InterPro" id="IPR036291">
    <property type="entry name" value="NAD(P)-bd_dom_sf"/>
</dbReference>
<dbReference type="PANTHER" id="PTHR14239">
    <property type="entry name" value="DUDULIN-RELATED"/>
    <property type="match status" value="1"/>
</dbReference>
<dbReference type="Gene3D" id="3.40.50.720">
    <property type="entry name" value="NAD(P)-binding Rossmann-like Domain"/>
    <property type="match status" value="1"/>
</dbReference>
<dbReference type="AlphaFoldDB" id="A0A9D7XFJ4"/>
<organism evidence="3 4">
    <name type="scientific">Candidatus Defluviibacterium haderslevense</name>
    <dbReference type="NCBI Taxonomy" id="2981993"/>
    <lineage>
        <taxon>Bacteria</taxon>
        <taxon>Pseudomonadati</taxon>
        <taxon>Bacteroidota</taxon>
        <taxon>Saprospiria</taxon>
        <taxon>Saprospirales</taxon>
        <taxon>Saprospiraceae</taxon>
        <taxon>Candidatus Defluviibacterium</taxon>
    </lineage>
</organism>
<evidence type="ECO:0000259" key="2">
    <source>
        <dbReference type="Pfam" id="PF03807"/>
    </source>
</evidence>